<proteinExistence type="predicted"/>
<name>A0ABU2WQN6_9ACTN</name>
<sequence>MLFGYALATIPVFIVLGLVAQLTRSRLARRAMELVLLSGVAAFALALGTLADDAVQWVLVSMLALLFVVGVVLHVRSYSRSA</sequence>
<organism evidence="2 3">
    <name type="scientific">Micromonospora reichwaldensis</name>
    <dbReference type="NCBI Taxonomy" id="3075516"/>
    <lineage>
        <taxon>Bacteria</taxon>
        <taxon>Bacillati</taxon>
        <taxon>Actinomycetota</taxon>
        <taxon>Actinomycetes</taxon>
        <taxon>Micromonosporales</taxon>
        <taxon>Micromonosporaceae</taxon>
        <taxon>Micromonospora</taxon>
    </lineage>
</organism>
<reference evidence="2" key="1">
    <citation type="submission" date="2023-09" db="EMBL/GenBank/DDBJ databases">
        <title>30 novel species of actinomycetes from the DSMZ collection.</title>
        <authorList>
            <person name="Nouioui I."/>
        </authorList>
    </citation>
    <scope>NUCLEOTIDE SEQUENCE</scope>
    <source>
        <strain evidence="2">DSM 115977</strain>
    </source>
</reference>
<evidence type="ECO:0000256" key="1">
    <source>
        <dbReference type="SAM" id="Phobius"/>
    </source>
</evidence>
<accession>A0ABU2WQN6</accession>
<feature type="transmembrane region" description="Helical" evidence="1">
    <location>
        <begin position="57"/>
        <end position="75"/>
    </location>
</feature>
<dbReference type="EMBL" id="JAVRFL010000004">
    <property type="protein sequence ID" value="MDT0528228.1"/>
    <property type="molecule type" value="Genomic_DNA"/>
</dbReference>
<feature type="transmembrane region" description="Helical" evidence="1">
    <location>
        <begin position="6"/>
        <end position="22"/>
    </location>
</feature>
<protein>
    <submittedName>
        <fullName evidence="2">Uncharacterized protein</fullName>
    </submittedName>
</protein>
<keyword evidence="1" id="KW-0472">Membrane</keyword>
<gene>
    <name evidence="2" type="ORF">RM555_04365</name>
</gene>
<feature type="transmembrane region" description="Helical" evidence="1">
    <location>
        <begin position="34"/>
        <end position="51"/>
    </location>
</feature>
<evidence type="ECO:0000313" key="2">
    <source>
        <dbReference type="EMBL" id="MDT0528228.1"/>
    </source>
</evidence>
<keyword evidence="1" id="KW-0812">Transmembrane</keyword>
<keyword evidence="1" id="KW-1133">Transmembrane helix</keyword>
<dbReference type="RefSeq" id="WP_311410554.1">
    <property type="nucleotide sequence ID" value="NZ_JAVRFL010000004.1"/>
</dbReference>
<dbReference type="Proteomes" id="UP001180973">
    <property type="component" value="Unassembled WGS sequence"/>
</dbReference>
<comment type="caution">
    <text evidence="2">The sequence shown here is derived from an EMBL/GenBank/DDBJ whole genome shotgun (WGS) entry which is preliminary data.</text>
</comment>
<evidence type="ECO:0000313" key="3">
    <source>
        <dbReference type="Proteomes" id="UP001180973"/>
    </source>
</evidence>
<keyword evidence="3" id="KW-1185">Reference proteome</keyword>